<evidence type="ECO:0000256" key="7">
    <source>
        <dbReference type="ARBA" id="ARBA00022989"/>
    </source>
</evidence>
<dbReference type="Pfam" id="PF01252">
    <property type="entry name" value="Peptidase_A8"/>
    <property type="match status" value="1"/>
</dbReference>
<feature type="active site" evidence="9">
    <location>
        <position position="124"/>
    </location>
</feature>
<feature type="transmembrane region" description="Helical" evidence="9">
    <location>
        <begin position="97"/>
        <end position="114"/>
    </location>
</feature>
<dbReference type="RefSeq" id="WP_104300099.1">
    <property type="nucleotide sequence ID" value="NZ_PSNX01000001.1"/>
</dbReference>
<dbReference type="EMBL" id="PSNX01000001">
    <property type="protein sequence ID" value="PPE68088.1"/>
    <property type="molecule type" value="Genomic_DNA"/>
</dbReference>
<organism evidence="12 13">
    <name type="scientific">Caldimonas caldifontis</name>
    <dbReference type="NCBI Taxonomy" id="1452508"/>
    <lineage>
        <taxon>Bacteria</taxon>
        <taxon>Pseudomonadati</taxon>
        <taxon>Pseudomonadota</taxon>
        <taxon>Betaproteobacteria</taxon>
        <taxon>Burkholderiales</taxon>
        <taxon>Sphaerotilaceae</taxon>
        <taxon>Caldimonas</taxon>
    </lineage>
</organism>
<keyword evidence="5 9" id="KW-0064">Aspartyl protease</keyword>
<dbReference type="AlphaFoldDB" id="A0A2S5SZN1"/>
<evidence type="ECO:0000256" key="2">
    <source>
        <dbReference type="ARBA" id="ARBA00022475"/>
    </source>
</evidence>
<comment type="function">
    <text evidence="9 10">This protein specifically catalyzes the removal of signal peptides from prolipoproteins.</text>
</comment>
<dbReference type="UniPathway" id="UPA00665"/>
<keyword evidence="7 9" id="KW-1133">Transmembrane helix</keyword>
<dbReference type="NCBIfam" id="TIGR00077">
    <property type="entry name" value="lspA"/>
    <property type="match status" value="1"/>
</dbReference>
<sequence>MNVKTAPTPHLGRWLGIALAIIVLDQLTKALIVHHYQLGDSTPITSFFNIVRVHNPGAAFSFLAWASGWQRWFFIVLGIAASIFITWLLHRHGHERMFAWALALILGGAIGNVIDRVWHGYVVDFFDFHAGGRHFPAFNLADSAITLGAILLILDEIRRMRRARASAGVPGKS</sequence>
<evidence type="ECO:0000313" key="12">
    <source>
        <dbReference type="EMBL" id="PPE68088.1"/>
    </source>
</evidence>
<dbReference type="PRINTS" id="PR00781">
    <property type="entry name" value="LIPOSIGPTASE"/>
</dbReference>
<evidence type="ECO:0000256" key="9">
    <source>
        <dbReference type="HAMAP-Rule" id="MF_00161"/>
    </source>
</evidence>
<dbReference type="OrthoDB" id="9810259at2"/>
<gene>
    <name evidence="9" type="primary">lspA</name>
    <name evidence="12" type="ORF">C1704_01025</name>
</gene>
<evidence type="ECO:0000256" key="5">
    <source>
        <dbReference type="ARBA" id="ARBA00022750"/>
    </source>
</evidence>
<dbReference type="HAMAP" id="MF_00161">
    <property type="entry name" value="LspA"/>
    <property type="match status" value="1"/>
</dbReference>
<feature type="transmembrane region" description="Helical" evidence="9">
    <location>
        <begin position="72"/>
        <end position="90"/>
    </location>
</feature>
<dbReference type="GO" id="GO:0004190">
    <property type="term" value="F:aspartic-type endopeptidase activity"/>
    <property type="evidence" value="ECO:0007669"/>
    <property type="project" value="UniProtKB-UniRule"/>
</dbReference>
<reference evidence="12 13" key="1">
    <citation type="submission" date="2018-02" db="EMBL/GenBank/DDBJ databases">
        <title>Reclassifiation of [Polyangium] brachysporum DSM 7029 as Guopingzhaonella breviflexa gen. nov., sp. nov., a member of the family Comamonadaceae.</title>
        <authorList>
            <person name="Tang B."/>
        </authorList>
    </citation>
    <scope>NUCLEOTIDE SEQUENCE [LARGE SCALE GENOMIC DNA]</scope>
    <source>
        <strain evidence="12 13">BCRC 80649</strain>
    </source>
</reference>
<keyword evidence="13" id="KW-1185">Reference proteome</keyword>
<evidence type="ECO:0000256" key="6">
    <source>
        <dbReference type="ARBA" id="ARBA00022801"/>
    </source>
</evidence>
<dbReference type="GO" id="GO:0005886">
    <property type="term" value="C:plasma membrane"/>
    <property type="evidence" value="ECO:0007669"/>
    <property type="project" value="UniProtKB-SubCell"/>
</dbReference>
<dbReference type="PANTHER" id="PTHR33695">
    <property type="entry name" value="LIPOPROTEIN SIGNAL PEPTIDASE"/>
    <property type="match status" value="1"/>
</dbReference>
<dbReference type="PROSITE" id="PS00855">
    <property type="entry name" value="SPASE_II"/>
    <property type="match status" value="1"/>
</dbReference>
<keyword evidence="3 9" id="KW-0645">Protease</keyword>
<keyword evidence="8 9" id="KW-0472">Membrane</keyword>
<comment type="pathway">
    <text evidence="9">Protein modification; lipoprotein biosynthesis (signal peptide cleavage).</text>
</comment>
<dbReference type="InterPro" id="IPR001872">
    <property type="entry name" value="Peptidase_A8"/>
</dbReference>
<protein>
    <recommendedName>
        <fullName evidence="9">Lipoprotein signal peptidase</fullName>
        <ecNumber evidence="9">3.4.23.36</ecNumber>
    </recommendedName>
    <alternativeName>
        <fullName evidence="9">Prolipoprotein signal peptidase</fullName>
    </alternativeName>
    <alternativeName>
        <fullName evidence="9">Signal peptidase II</fullName>
        <shortName evidence="9">SPase II</shortName>
    </alternativeName>
</protein>
<feature type="active site" evidence="9">
    <location>
        <position position="142"/>
    </location>
</feature>
<feature type="transmembrane region" description="Helical" evidence="9">
    <location>
        <begin position="12"/>
        <end position="32"/>
    </location>
</feature>
<keyword evidence="6 9" id="KW-0378">Hydrolase</keyword>
<name>A0A2S5SZN1_9BURK</name>
<keyword evidence="4 9" id="KW-0812">Transmembrane</keyword>
<evidence type="ECO:0000256" key="3">
    <source>
        <dbReference type="ARBA" id="ARBA00022670"/>
    </source>
</evidence>
<evidence type="ECO:0000313" key="13">
    <source>
        <dbReference type="Proteomes" id="UP000238605"/>
    </source>
</evidence>
<evidence type="ECO:0000256" key="11">
    <source>
        <dbReference type="RuleBase" id="RU004181"/>
    </source>
</evidence>
<dbReference type="PANTHER" id="PTHR33695:SF1">
    <property type="entry name" value="LIPOPROTEIN SIGNAL PEPTIDASE"/>
    <property type="match status" value="1"/>
</dbReference>
<proteinExistence type="inferred from homology"/>
<comment type="subcellular location">
    <subcellularLocation>
        <location evidence="9">Cell membrane</location>
        <topology evidence="9">Multi-pass membrane protein</topology>
    </subcellularLocation>
</comment>
<evidence type="ECO:0000256" key="10">
    <source>
        <dbReference type="RuleBase" id="RU000594"/>
    </source>
</evidence>
<evidence type="ECO:0000256" key="4">
    <source>
        <dbReference type="ARBA" id="ARBA00022692"/>
    </source>
</evidence>
<keyword evidence="2 9" id="KW-1003">Cell membrane</keyword>
<dbReference type="Proteomes" id="UP000238605">
    <property type="component" value="Unassembled WGS sequence"/>
</dbReference>
<feature type="transmembrane region" description="Helical" evidence="9">
    <location>
        <begin position="134"/>
        <end position="154"/>
    </location>
</feature>
<evidence type="ECO:0000256" key="1">
    <source>
        <dbReference type="ARBA" id="ARBA00006139"/>
    </source>
</evidence>
<comment type="caution">
    <text evidence="12">The sequence shown here is derived from an EMBL/GenBank/DDBJ whole genome shotgun (WGS) entry which is preliminary data.</text>
</comment>
<dbReference type="EC" id="3.4.23.36" evidence="9"/>
<accession>A0A2S5SZN1</accession>
<evidence type="ECO:0000256" key="8">
    <source>
        <dbReference type="ARBA" id="ARBA00023136"/>
    </source>
</evidence>
<comment type="catalytic activity">
    <reaction evidence="9 10">
        <text>Release of signal peptides from bacterial membrane prolipoproteins. Hydrolyzes -Xaa-Yaa-Zaa-|-(S,diacylglyceryl)Cys-, in which Xaa is hydrophobic (preferably Leu), and Yaa (Ala or Ser) and Zaa (Gly or Ala) have small, neutral side chains.</text>
        <dbReference type="EC" id="3.4.23.36"/>
    </reaction>
</comment>
<dbReference type="GO" id="GO:0006508">
    <property type="term" value="P:proteolysis"/>
    <property type="evidence" value="ECO:0007669"/>
    <property type="project" value="UniProtKB-KW"/>
</dbReference>
<comment type="similarity">
    <text evidence="1 9 11">Belongs to the peptidase A8 family.</text>
</comment>